<dbReference type="EMBL" id="LDPZ01000077">
    <property type="protein sequence ID" value="KTQ83946.1"/>
    <property type="molecule type" value="Genomic_DNA"/>
</dbReference>
<proteinExistence type="predicted"/>
<dbReference type="Proteomes" id="UP000078272">
    <property type="component" value="Unassembled WGS sequence"/>
</dbReference>
<dbReference type="PATRIC" id="fig|401562.3.peg.4859"/>
<name>A0A175R458_9HYPH</name>
<dbReference type="AlphaFoldDB" id="A0A175R458"/>
<organism evidence="1 2">
    <name type="scientific">Aureimonas ureilytica</name>
    <dbReference type="NCBI Taxonomy" id="401562"/>
    <lineage>
        <taxon>Bacteria</taxon>
        <taxon>Pseudomonadati</taxon>
        <taxon>Pseudomonadota</taxon>
        <taxon>Alphaproteobacteria</taxon>
        <taxon>Hyphomicrobiales</taxon>
        <taxon>Aurantimonadaceae</taxon>
        <taxon>Aureimonas</taxon>
    </lineage>
</organism>
<evidence type="ECO:0000313" key="1">
    <source>
        <dbReference type="EMBL" id="KTQ83946.1"/>
    </source>
</evidence>
<reference evidence="1 2" key="1">
    <citation type="journal article" date="2016" name="Front. Microbiol.">
        <title>Genomic Resource of Rice Seed Associated Bacteria.</title>
        <authorList>
            <person name="Midha S."/>
            <person name="Bansal K."/>
            <person name="Sharma S."/>
            <person name="Kumar N."/>
            <person name="Patil P.P."/>
            <person name="Chaudhry V."/>
            <person name="Patil P.B."/>
        </authorList>
    </citation>
    <scope>NUCLEOTIDE SEQUENCE [LARGE SCALE GENOMIC DNA]</scope>
    <source>
        <strain evidence="1 2">NS226</strain>
    </source>
</reference>
<accession>A0A175R458</accession>
<comment type="caution">
    <text evidence="1">The sequence shown here is derived from an EMBL/GenBank/DDBJ whole genome shotgun (WGS) entry which is preliminary data.</text>
</comment>
<gene>
    <name evidence="1" type="ORF">NS226_22010</name>
</gene>
<evidence type="ECO:0000313" key="2">
    <source>
        <dbReference type="Proteomes" id="UP000078272"/>
    </source>
</evidence>
<sequence length="318" mass="33520">MTSISSVAGSAALTILSNINQTNSSAPNASKSGSSAAEIVASLVGGAGRAEKTVSSSIFNAVANSLEQAGKPDAAIDDMLKYVDDNYTNFEKTFPYAVATARDKDGMAKNIQEAKETGEKLKQLILANPAEMKQKLAAIKSSQPNLSPDGAMSVLTFDLVNKLSGGRQSTPIDSASATMSETATTLVNEIQSQMRIYHRSLSAQQDAALRLELLDGLSSNSASLKAMAEIDPERAATLQASNDELAARLSEGTKVSALHTSIVAGISDRINDLTDRLSNVAKVEGNILARQSDGHWDYGQFSVKDKSGTVTLFTNQTV</sequence>
<dbReference type="RefSeq" id="WP_058636777.1">
    <property type="nucleotide sequence ID" value="NZ_LDPZ01000077.1"/>
</dbReference>
<protein>
    <submittedName>
        <fullName evidence="1">Uncharacterized protein</fullName>
    </submittedName>
</protein>